<feature type="transmembrane region" description="Helical" evidence="1">
    <location>
        <begin position="73"/>
        <end position="92"/>
    </location>
</feature>
<evidence type="ECO:0000313" key="3">
    <source>
        <dbReference type="Proteomes" id="UP000054495"/>
    </source>
</evidence>
<evidence type="ECO:0000256" key="1">
    <source>
        <dbReference type="SAM" id="Phobius"/>
    </source>
</evidence>
<dbReference type="Pfam" id="PF10318">
    <property type="entry name" value="7TM_GPCR_Srh"/>
    <property type="match status" value="1"/>
</dbReference>
<keyword evidence="1" id="KW-0472">Membrane</keyword>
<dbReference type="InterPro" id="IPR053220">
    <property type="entry name" value="Nematode_rcpt-like_serp_H"/>
</dbReference>
<reference evidence="2 3" key="1">
    <citation type="submission" date="2013-05" db="EMBL/GenBank/DDBJ databases">
        <title>Draft genome of the parasitic nematode Anyclostoma ceylanicum.</title>
        <authorList>
            <person name="Mitreva M."/>
        </authorList>
    </citation>
    <scope>NUCLEOTIDE SEQUENCE [LARGE SCALE GENOMIC DNA]</scope>
</reference>
<keyword evidence="1" id="KW-1133">Transmembrane helix</keyword>
<feature type="transmembrane region" description="Helical" evidence="1">
    <location>
        <begin position="34"/>
        <end position="61"/>
    </location>
</feature>
<keyword evidence="1" id="KW-0812">Transmembrane</keyword>
<dbReference type="EMBL" id="KE124911">
    <property type="protein sequence ID" value="EPB75197.1"/>
    <property type="molecule type" value="Genomic_DNA"/>
</dbReference>
<dbReference type="PANTHER" id="PTHR22941">
    <property type="entry name" value="SERPENTINE RECEPTOR"/>
    <property type="match status" value="1"/>
</dbReference>
<keyword evidence="3" id="KW-1185">Reference proteome</keyword>
<sequence>MTLPLAALILGLSYHLLNRTNYLSQRTRSMQKRFFGYLSVQVSVPFLCLSLPIFCLVLLMWTTEVNVQGVGNFALGACGLHGIIASTAIIFCNEPYRHFTLTLIMSRCKRNSRHVCVSQTTDRNIMQGSS</sequence>
<dbReference type="InterPro" id="IPR019422">
    <property type="entry name" value="7TM_GPCR_serpentine_rcpt_Srh"/>
</dbReference>
<dbReference type="AlphaFoldDB" id="A0A0D6M5K4"/>
<organism evidence="2 3">
    <name type="scientific">Ancylostoma ceylanicum</name>
    <dbReference type="NCBI Taxonomy" id="53326"/>
    <lineage>
        <taxon>Eukaryota</taxon>
        <taxon>Metazoa</taxon>
        <taxon>Ecdysozoa</taxon>
        <taxon>Nematoda</taxon>
        <taxon>Chromadorea</taxon>
        <taxon>Rhabditida</taxon>
        <taxon>Rhabditina</taxon>
        <taxon>Rhabditomorpha</taxon>
        <taxon>Strongyloidea</taxon>
        <taxon>Ancylostomatidae</taxon>
        <taxon>Ancylostomatinae</taxon>
        <taxon>Ancylostoma</taxon>
    </lineage>
</organism>
<evidence type="ECO:0000313" key="2">
    <source>
        <dbReference type="EMBL" id="EPB75197.1"/>
    </source>
</evidence>
<proteinExistence type="predicted"/>
<name>A0A0D6M5K4_9BILA</name>
<accession>A0A0D6M5K4</accession>
<dbReference type="Proteomes" id="UP000054495">
    <property type="component" value="Unassembled WGS sequence"/>
</dbReference>
<gene>
    <name evidence="2" type="ORF">ANCCEY_05711</name>
</gene>
<protein>
    <submittedName>
        <fullName evidence="2">Uncharacterized protein</fullName>
    </submittedName>
</protein>
<dbReference type="PANTHER" id="PTHR22941:SF2">
    <property type="entry name" value="SERPENTINE RECEPTOR, CLASS H-RELATED"/>
    <property type="match status" value="1"/>
</dbReference>